<name>A0ABW4Q9C6_9MICC</name>
<keyword evidence="3" id="KW-1185">Reference proteome</keyword>
<organism evidence="2 3">
    <name type="scientific">Arthrobacter flavus</name>
    <dbReference type="NCBI Taxonomy" id="95172"/>
    <lineage>
        <taxon>Bacteria</taxon>
        <taxon>Bacillati</taxon>
        <taxon>Actinomycetota</taxon>
        <taxon>Actinomycetes</taxon>
        <taxon>Micrococcales</taxon>
        <taxon>Micrococcaceae</taxon>
        <taxon>Arthrobacter</taxon>
    </lineage>
</organism>
<dbReference type="EMBL" id="JBHUGA010000040">
    <property type="protein sequence ID" value="MFD1847246.1"/>
    <property type="molecule type" value="Genomic_DNA"/>
</dbReference>
<protein>
    <submittedName>
        <fullName evidence="2">Uncharacterized protein</fullName>
    </submittedName>
</protein>
<reference evidence="3" key="1">
    <citation type="journal article" date="2019" name="Int. J. Syst. Evol. Microbiol.">
        <title>The Global Catalogue of Microorganisms (GCM) 10K type strain sequencing project: providing services to taxonomists for standard genome sequencing and annotation.</title>
        <authorList>
            <consortium name="The Broad Institute Genomics Platform"/>
            <consortium name="The Broad Institute Genome Sequencing Center for Infectious Disease"/>
            <person name="Wu L."/>
            <person name="Ma J."/>
        </authorList>
    </citation>
    <scope>NUCLEOTIDE SEQUENCE [LARGE SCALE GENOMIC DNA]</scope>
    <source>
        <strain evidence="3">JCM 11496</strain>
    </source>
</reference>
<evidence type="ECO:0000313" key="2">
    <source>
        <dbReference type="EMBL" id="MFD1847246.1"/>
    </source>
</evidence>
<proteinExistence type="predicted"/>
<feature type="region of interest" description="Disordered" evidence="1">
    <location>
        <begin position="1"/>
        <end position="24"/>
    </location>
</feature>
<comment type="caution">
    <text evidence="2">The sequence shown here is derived from an EMBL/GenBank/DDBJ whole genome shotgun (WGS) entry which is preliminary data.</text>
</comment>
<sequence>MHRHLRSVPGQLVQDGSGDDGAQCRPRIARLGRLVKILLADASARPDIGAARKTQRVT</sequence>
<evidence type="ECO:0000313" key="3">
    <source>
        <dbReference type="Proteomes" id="UP001597307"/>
    </source>
</evidence>
<gene>
    <name evidence="2" type="ORF">ACFSFX_11630</name>
</gene>
<dbReference type="Proteomes" id="UP001597307">
    <property type="component" value="Unassembled WGS sequence"/>
</dbReference>
<evidence type="ECO:0000256" key="1">
    <source>
        <dbReference type="SAM" id="MobiDB-lite"/>
    </source>
</evidence>
<accession>A0ABW4Q9C6</accession>
<dbReference type="RefSeq" id="WP_343878814.1">
    <property type="nucleotide sequence ID" value="NZ_BAAAIJ010000032.1"/>
</dbReference>